<dbReference type="eggNOG" id="COG0438">
    <property type="taxonomic scope" value="Bacteria"/>
</dbReference>
<dbReference type="CAZy" id="GT4">
    <property type="family name" value="Glycosyltransferase Family 4"/>
</dbReference>
<evidence type="ECO:0000256" key="2">
    <source>
        <dbReference type="ARBA" id="ARBA00022679"/>
    </source>
</evidence>
<keyword evidence="2" id="KW-0808">Transferase</keyword>
<evidence type="ECO:0000313" key="6">
    <source>
        <dbReference type="Proteomes" id="UP000006666"/>
    </source>
</evidence>
<dbReference type="RefSeq" id="WP_015779504.1">
    <property type="nucleotide sequence ID" value="NC_013169.1"/>
</dbReference>
<dbReference type="PANTHER" id="PTHR45947">
    <property type="entry name" value="SULFOQUINOVOSYL TRANSFERASE SQD2"/>
    <property type="match status" value="1"/>
</dbReference>
<evidence type="ECO:0000259" key="4">
    <source>
        <dbReference type="Pfam" id="PF13439"/>
    </source>
</evidence>
<keyword evidence="1" id="KW-0328">Glycosyltransferase</keyword>
<proteinExistence type="predicted"/>
<dbReference type="EMBL" id="CP001686">
    <property type="protein sequence ID" value="ACV06559.1"/>
    <property type="molecule type" value="Genomic_DNA"/>
</dbReference>
<dbReference type="KEGG" id="kse:Ksed_15390"/>
<dbReference type="Gene3D" id="3.40.50.2000">
    <property type="entry name" value="Glycogen Phosphorylase B"/>
    <property type="match status" value="2"/>
</dbReference>
<dbReference type="InterPro" id="IPR028098">
    <property type="entry name" value="Glyco_trans_4-like_N"/>
</dbReference>
<dbReference type="GO" id="GO:1901137">
    <property type="term" value="P:carbohydrate derivative biosynthetic process"/>
    <property type="evidence" value="ECO:0007669"/>
    <property type="project" value="UniProtKB-ARBA"/>
</dbReference>
<gene>
    <name evidence="5" type="ordered locus">Ksed_15390</name>
</gene>
<dbReference type="Proteomes" id="UP000006666">
    <property type="component" value="Chromosome"/>
</dbReference>
<reference evidence="5 6" key="1">
    <citation type="journal article" date="2009" name="Stand. Genomic Sci.">
        <title>Complete genome sequence of Kytococcus sedentarius type strain (541).</title>
        <authorList>
            <person name="Sims D."/>
            <person name="Brettin T."/>
            <person name="Detter J.C."/>
            <person name="Han C."/>
            <person name="Lapidus A."/>
            <person name="Copeland A."/>
            <person name="Glavina Del Rio T."/>
            <person name="Nolan M."/>
            <person name="Chen F."/>
            <person name="Lucas S."/>
            <person name="Tice H."/>
            <person name="Cheng J.F."/>
            <person name="Bruce D."/>
            <person name="Goodwin L."/>
            <person name="Pitluck S."/>
            <person name="Ovchinnikova G."/>
            <person name="Pati A."/>
            <person name="Ivanova N."/>
            <person name="Mavrommatis K."/>
            <person name="Chen A."/>
            <person name="Palaniappan K."/>
            <person name="D'haeseleer P."/>
            <person name="Chain P."/>
            <person name="Bristow J."/>
            <person name="Eisen J.A."/>
            <person name="Markowitz V."/>
            <person name="Hugenholtz P."/>
            <person name="Schneider S."/>
            <person name="Goker M."/>
            <person name="Pukall R."/>
            <person name="Kyrpides N.C."/>
            <person name="Klenk H.P."/>
        </authorList>
    </citation>
    <scope>NUCLEOTIDE SEQUENCE [LARGE SCALE GENOMIC DNA]</scope>
    <source>
        <strain evidence="6">ATCC 14392 / DSM 20547 / JCM 11482 / CCUG 33030 / NBRC 15357 / NCTC 11040 / CCM 314 / 541</strain>
    </source>
</reference>
<dbReference type="HOGENOM" id="CLU_009583_2_1_11"/>
<dbReference type="Pfam" id="PF13439">
    <property type="entry name" value="Glyco_transf_4"/>
    <property type="match status" value="1"/>
</dbReference>
<evidence type="ECO:0000259" key="3">
    <source>
        <dbReference type="Pfam" id="PF00534"/>
    </source>
</evidence>
<name>C7NI52_KYTSD</name>
<accession>C7NI52</accession>
<dbReference type="STRING" id="478801.Ksed_15390"/>
<dbReference type="AlphaFoldDB" id="C7NI52"/>
<feature type="domain" description="Glycosyltransferase subfamily 4-like N-terminal" evidence="4">
    <location>
        <begin position="16"/>
        <end position="202"/>
    </location>
</feature>
<dbReference type="InterPro" id="IPR050194">
    <property type="entry name" value="Glycosyltransferase_grp1"/>
</dbReference>
<protein>
    <submittedName>
        <fullName evidence="5">Glycosyltransferase</fullName>
    </submittedName>
</protein>
<dbReference type="InterPro" id="IPR001296">
    <property type="entry name" value="Glyco_trans_1"/>
</dbReference>
<dbReference type="CDD" id="cd03801">
    <property type="entry name" value="GT4_PimA-like"/>
    <property type="match status" value="1"/>
</dbReference>
<dbReference type="GO" id="GO:0016757">
    <property type="term" value="F:glycosyltransferase activity"/>
    <property type="evidence" value="ECO:0007669"/>
    <property type="project" value="UniProtKB-KW"/>
</dbReference>
<dbReference type="PANTHER" id="PTHR45947:SF11">
    <property type="entry name" value="SLR1508 PROTEIN"/>
    <property type="match status" value="1"/>
</dbReference>
<dbReference type="Pfam" id="PF00534">
    <property type="entry name" value="Glycos_transf_1"/>
    <property type="match status" value="1"/>
</dbReference>
<organism evidence="5 6">
    <name type="scientific">Kytococcus sedentarius (strain ATCC 14392 / DSM 20547 / JCM 11482 / CCUG 33030 / NBRC 15357 / NCTC 11040 / CCM 314 / 541)</name>
    <name type="common">Micrococcus sedentarius</name>
    <dbReference type="NCBI Taxonomy" id="478801"/>
    <lineage>
        <taxon>Bacteria</taxon>
        <taxon>Bacillati</taxon>
        <taxon>Actinomycetota</taxon>
        <taxon>Actinomycetes</taxon>
        <taxon>Micrococcales</taxon>
        <taxon>Kytococcaceae</taxon>
        <taxon>Kytococcus</taxon>
    </lineage>
</organism>
<evidence type="ECO:0000256" key="1">
    <source>
        <dbReference type="ARBA" id="ARBA00022676"/>
    </source>
</evidence>
<dbReference type="SUPFAM" id="SSF53756">
    <property type="entry name" value="UDP-Glycosyltransferase/glycogen phosphorylase"/>
    <property type="match status" value="1"/>
</dbReference>
<evidence type="ECO:0000313" key="5">
    <source>
        <dbReference type="EMBL" id="ACV06559.1"/>
    </source>
</evidence>
<feature type="domain" description="Glycosyl transferase family 1" evidence="3">
    <location>
        <begin position="213"/>
        <end position="374"/>
    </location>
</feature>
<sequence length="398" mass="42034">MTRHIGLVCPFPVDVPGGVQAHVRDLAGALQAEGHRVSVLAPVTGSGAALRSAARADADAPLEPVAAGAWGLVDGVGLTVVPGALRVPYVGSASHVTSGQLPRRAVEAWVRTTAPSLLHLHEPLAPSLSLTAADVVGDRLPLVATFHNSLTPGHAVRQVLPLVREVLAPLAASIAVSPGTRDSVRECLGVDPWVIPTGVRVHRFTDPAPRAPWAEGPGRPTLAFIGRSSEHRKGLSQLLQALPGIVRRTPGARVFVAGPGQVEARSMVERDFPEFRTTIVWLGELSEQDKASLMRSVTVMVAPQVTGENFGITLVEAMAAGAPVVASDLPAYVSVLQGAGRHFRAGDAADLARVLEDVVLDPPLRERMRQAGRARAARFDWQVVGQEVMGVYDEVEGR</sequence>
<keyword evidence="6" id="KW-1185">Reference proteome</keyword>